<keyword evidence="2" id="KW-0418">Kinase</keyword>
<dbReference type="GO" id="GO:0006695">
    <property type="term" value="P:cholesterol biosynthetic process"/>
    <property type="evidence" value="ECO:0007669"/>
    <property type="project" value="TreeGrafter"/>
</dbReference>
<accession>A0A1I8A6T0</accession>
<organism evidence="3 4">
    <name type="scientific">Steinernema glaseri</name>
    <dbReference type="NCBI Taxonomy" id="37863"/>
    <lineage>
        <taxon>Eukaryota</taxon>
        <taxon>Metazoa</taxon>
        <taxon>Ecdysozoa</taxon>
        <taxon>Nematoda</taxon>
        <taxon>Chromadorea</taxon>
        <taxon>Rhabditida</taxon>
        <taxon>Tylenchina</taxon>
        <taxon>Panagrolaimomorpha</taxon>
        <taxon>Strongyloidoidea</taxon>
        <taxon>Steinernematidae</taxon>
        <taxon>Steinernema</taxon>
    </lineage>
</organism>
<dbReference type="PANTHER" id="PTHR43290:SF2">
    <property type="entry name" value="MEVALONATE KINASE"/>
    <property type="match status" value="1"/>
</dbReference>
<dbReference type="Proteomes" id="UP000095287">
    <property type="component" value="Unplaced"/>
</dbReference>
<keyword evidence="3" id="KW-1185">Reference proteome</keyword>
<protein>
    <submittedName>
        <fullName evidence="4">DUF1115 domain-containing protein</fullName>
    </submittedName>
</protein>
<evidence type="ECO:0000256" key="2">
    <source>
        <dbReference type="ARBA" id="ARBA00022777"/>
    </source>
</evidence>
<dbReference type="Gene3D" id="3.30.230.10">
    <property type="match status" value="1"/>
</dbReference>
<dbReference type="GO" id="GO:0005524">
    <property type="term" value="F:ATP binding"/>
    <property type="evidence" value="ECO:0007669"/>
    <property type="project" value="InterPro"/>
</dbReference>
<dbReference type="PANTHER" id="PTHR43290">
    <property type="entry name" value="MEVALONATE KINASE"/>
    <property type="match status" value="1"/>
</dbReference>
<keyword evidence="1" id="KW-0808">Transferase</keyword>
<reference evidence="4" key="1">
    <citation type="submission" date="2016-11" db="UniProtKB">
        <authorList>
            <consortium name="WormBaseParasite"/>
        </authorList>
    </citation>
    <scope>IDENTIFICATION</scope>
</reference>
<dbReference type="SUPFAM" id="SSF54211">
    <property type="entry name" value="Ribosomal protein S5 domain 2-like"/>
    <property type="match status" value="1"/>
</dbReference>
<dbReference type="GO" id="GO:0019287">
    <property type="term" value="P:isopentenyl diphosphate biosynthetic process, mevalonate pathway"/>
    <property type="evidence" value="ECO:0007669"/>
    <property type="project" value="TreeGrafter"/>
</dbReference>
<dbReference type="InterPro" id="IPR014721">
    <property type="entry name" value="Ribsml_uS5_D2-typ_fold_subgr"/>
</dbReference>
<dbReference type="GO" id="GO:0004496">
    <property type="term" value="F:mevalonate kinase activity"/>
    <property type="evidence" value="ECO:0007669"/>
    <property type="project" value="InterPro"/>
</dbReference>
<dbReference type="InterPro" id="IPR006205">
    <property type="entry name" value="Mev_gal_kin"/>
</dbReference>
<evidence type="ECO:0000313" key="4">
    <source>
        <dbReference type="WBParaSite" id="L893_g33427.t2"/>
    </source>
</evidence>
<evidence type="ECO:0000313" key="3">
    <source>
        <dbReference type="Proteomes" id="UP000095287"/>
    </source>
</evidence>
<dbReference type="InterPro" id="IPR020568">
    <property type="entry name" value="Ribosomal_Su5_D2-typ_SF"/>
</dbReference>
<proteinExistence type="predicted"/>
<dbReference type="GO" id="GO:0005829">
    <property type="term" value="C:cytosol"/>
    <property type="evidence" value="ECO:0007669"/>
    <property type="project" value="TreeGrafter"/>
</dbReference>
<dbReference type="WBParaSite" id="L893_g33427.t2">
    <property type="protein sequence ID" value="L893_g33427.t2"/>
    <property type="gene ID" value="L893_g33427"/>
</dbReference>
<dbReference type="AlphaFoldDB" id="A0A1I8A6T0"/>
<evidence type="ECO:0000256" key="1">
    <source>
        <dbReference type="ARBA" id="ARBA00022679"/>
    </source>
</evidence>
<sequence length="251" mass="27164">MEYVKPQQTLMFTIKIALNKRVEVLPLASEKKFCTIWCPSSVGDSSSAASSSSLMNNHNHASSSASSVVTASPMRSLTSAHGGLYVSAPGKIILFGEHAVVQGKTAVAGSIDLRTYVSLFTSADGRIYLSLPDLGVEKTWMLKDLVKALDRINTECPIDGMLPPSLESGYMWAQKLANLAQDQPKSEKAGAAAGATEKAIYAFWYLLIGVMQRKSAQLKKNAHNMAPTERATFVDNAIRLHDGSDGRQNDR</sequence>
<name>A0A1I8A6T0_9BILA</name>